<evidence type="ECO:0000313" key="3">
    <source>
        <dbReference type="RefSeq" id="XP_018478598.2"/>
    </source>
</evidence>
<protein>
    <submittedName>
        <fullName evidence="3">UPF0725 protein At2g20620</fullName>
    </submittedName>
</protein>
<dbReference type="InterPro" id="IPR006462">
    <property type="entry name" value="MS5"/>
</dbReference>
<sequence>MYDCMVDEAKLWLDEPPHRKRKLEAPPPPPPIVDYSLTTTFSDSDEEEIDPVEREKYRKQVVESGGFDVDFFPVYGSLYQSGSTPSTVLLSKVGLHTYNFDKGTYLQFRSVQKANEEYASFTTYYITVEAVDPFNDDSPVTFQTSVWDAATKSNESSRFITRVSRIKGTKEETSLWDHNAVDVFYKDDIAWLEDDALTGSDKLQYYEVKELDMRDNNEWLYLYAEVAMFSKWATDLSAYLPVKMNKVVVRTREDVESSMKLRSKNATFYMSFTACGGLECRGIIRRTTDGRPQHMSLQAICWIDN</sequence>
<organism evidence="2 3">
    <name type="scientific">Raphanus sativus</name>
    <name type="common">Radish</name>
    <name type="synonym">Raphanus raphanistrum var. sativus</name>
    <dbReference type="NCBI Taxonomy" id="3726"/>
    <lineage>
        <taxon>Eukaryota</taxon>
        <taxon>Viridiplantae</taxon>
        <taxon>Streptophyta</taxon>
        <taxon>Embryophyta</taxon>
        <taxon>Tracheophyta</taxon>
        <taxon>Spermatophyta</taxon>
        <taxon>Magnoliopsida</taxon>
        <taxon>eudicotyledons</taxon>
        <taxon>Gunneridae</taxon>
        <taxon>Pentapetalae</taxon>
        <taxon>rosids</taxon>
        <taxon>malvids</taxon>
        <taxon>Brassicales</taxon>
        <taxon>Brassicaceae</taxon>
        <taxon>Brassiceae</taxon>
        <taxon>Raphanus</taxon>
    </lineage>
</organism>
<dbReference type="KEGG" id="rsz:108849539"/>
<accession>A0A6J0N3R4</accession>
<evidence type="ECO:0000256" key="1">
    <source>
        <dbReference type="SAM" id="MobiDB-lite"/>
    </source>
</evidence>
<dbReference type="AlphaFoldDB" id="A0A6J0N3R4"/>
<dbReference type="Proteomes" id="UP000504610">
    <property type="component" value="Chromosome 4"/>
</dbReference>
<keyword evidence="2" id="KW-1185">Reference proteome</keyword>
<feature type="region of interest" description="Disordered" evidence="1">
    <location>
        <begin position="17"/>
        <end position="37"/>
    </location>
</feature>
<dbReference type="OrthoDB" id="1625419at2759"/>
<name>A0A6J0N3R4_RAPSA</name>
<dbReference type="RefSeq" id="XP_018478598.2">
    <property type="nucleotide sequence ID" value="XM_018623096.2"/>
</dbReference>
<dbReference type="Gene3D" id="3.10.450.10">
    <property type="match status" value="1"/>
</dbReference>
<dbReference type="NCBIfam" id="TIGR01572">
    <property type="entry name" value="A_thl_para_3677"/>
    <property type="match status" value="1"/>
</dbReference>
<dbReference type="PANTHER" id="PTHR31260">
    <property type="entry name" value="CYSTATIN/MONELLIN SUPERFAMILY PROTEIN"/>
    <property type="match status" value="1"/>
</dbReference>
<dbReference type="GeneID" id="108849539"/>
<reference evidence="3" key="2">
    <citation type="submission" date="2025-08" db="UniProtKB">
        <authorList>
            <consortium name="RefSeq"/>
        </authorList>
    </citation>
    <scope>IDENTIFICATION</scope>
    <source>
        <tissue evidence="3">Leaf</tissue>
    </source>
</reference>
<dbReference type="PANTHER" id="PTHR31260:SF41">
    <property type="entry name" value="CYSTATIN DOMAIN-CONTAINING PROTEIN"/>
    <property type="match status" value="1"/>
</dbReference>
<reference evidence="2" key="1">
    <citation type="journal article" date="2019" name="Database">
        <title>The radish genome database (RadishGD): an integrated information resource for radish genomics.</title>
        <authorList>
            <person name="Yu H.J."/>
            <person name="Baek S."/>
            <person name="Lee Y.J."/>
            <person name="Cho A."/>
            <person name="Mun J.H."/>
        </authorList>
    </citation>
    <scope>NUCLEOTIDE SEQUENCE [LARGE SCALE GENOMIC DNA]</scope>
    <source>
        <strain evidence="2">cv. WK10039</strain>
    </source>
</reference>
<gene>
    <name evidence="3" type="primary">LOC108849539</name>
</gene>
<proteinExistence type="predicted"/>
<evidence type="ECO:0000313" key="2">
    <source>
        <dbReference type="Proteomes" id="UP000504610"/>
    </source>
</evidence>
<dbReference type="Pfam" id="PF04776">
    <property type="entry name" value="protein_MS5"/>
    <property type="match status" value="1"/>
</dbReference>